<evidence type="ECO:0000256" key="8">
    <source>
        <dbReference type="SAM" id="Phobius"/>
    </source>
</evidence>
<evidence type="ECO:0000256" key="1">
    <source>
        <dbReference type="ARBA" id="ARBA00004651"/>
    </source>
</evidence>
<comment type="subcellular location">
    <subcellularLocation>
        <location evidence="1">Cell membrane</location>
        <topology evidence="1">Multi-pass membrane protein</topology>
    </subcellularLocation>
</comment>
<feature type="transmembrane region" description="Helical" evidence="8">
    <location>
        <begin position="443"/>
        <end position="468"/>
    </location>
</feature>
<keyword evidence="6 8" id="KW-1133">Transmembrane helix</keyword>
<dbReference type="InterPro" id="IPR045069">
    <property type="entry name" value="MATE_euk"/>
</dbReference>
<comment type="caution">
    <text evidence="9">The sequence shown here is derived from an EMBL/GenBank/DDBJ whole genome shotgun (WGS) entry which is preliminary data.</text>
</comment>
<proteinExistence type="inferred from homology"/>
<keyword evidence="4" id="KW-1003">Cell membrane</keyword>
<keyword evidence="7 8" id="KW-0472">Membrane</keyword>
<evidence type="ECO:0000256" key="4">
    <source>
        <dbReference type="ARBA" id="ARBA00022475"/>
    </source>
</evidence>
<feature type="transmembrane region" description="Helical" evidence="8">
    <location>
        <begin position="344"/>
        <end position="363"/>
    </location>
</feature>
<feature type="transmembrane region" description="Helical" evidence="8">
    <location>
        <begin position="75"/>
        <end position="93"/>
    </location>
</feature>
<evidence type="ECO:0000256" key="3">
    <source>
        <dbReference type="ARBA" id="ARBA00022448"/>
    </source>
</evidence>
<dbReference type="PIRSF" id="PIRSF006603">
    <property type="entry name" value="DinF"/>
    <property type="match status" value="1"/>
</dbReference>
<evidence type="ECO:0000256" key="7">
    <source>
        <dbReference type="ARBA" id="ARBA00023136"/>
    </source>
</evidence>
<dbReference type="InterPro" id="IPR048279">
    <property type="entry name" value="MdtK-like"/>
</dbReference>
<dbReference type="AlphaFoldDB" id="A0A9P7V6B6"/>
<dbReference type="GO" id="GO:1990961">
    <property type="term" value="P:xenobiotic detoxification by transmembrane export across the plasma membrane"/>
    <property type="evidence" value="ECO:0007669"/>
    <property type="project" value="InterPro"/>
</dbReference>
<feature type="transmembrane region" description="Helical" evidence="8">
    <location>
        <begin position="417"/>
        <end position="437"/>
    </location>
</feature>
<dbReference type="GO" id="GO:0042910">
    <property type="term" value="F:xenobiotic transmembrane transporter activity"/>
    <property type="evidence" value="ECO:0007669"/>
    <property type="project" value="InterPro"/>
</dbReference>
<name>A0A9P7V6B6_9ASCO</name>
<evidence type="ECO:0000256" key="2">
    <source>
        <dbReference type="ARBA" id="ARBA00010199"/>
    </source>
</evidence>
<feature type="transmembrane region" description="Helical" evidence="8">
    <location>
        <begin position="303"/>
        <end position="323"/>
    </location>
</feature>
<evidence type="ECO:0000256" key="6">
    <source>
        <dbReference type="ARBA" id="ARBA00022989"/>
    </source>
</evidence>
<dbReference type="Pfam" id="PF01554">
    <property type="entry name" value="MatE"/>
    <property type="match status" value="2"/>
</dbReference>
<gene>
    <name evidence="9" type="ORF">KQ657_002548</name>
</gene>
<dbReference type="GO" id="GO:0015297">
    <property type="term" value="F:antiporter activity"/>
    <property type="evidence" value="ECO:0007669"/>
    <property type="project" value="InterPro"/>
</dbReference>
<protein>
    <recommendedName>
        <fullName evidence="11">MATE efflux family protein</fullName>
    </recommendedName>
</protein>
<dbReference type="NCBIfam" id="TIGR00797">
    <property type="entry name" value="matE"/>
    <property type="match status" value="1"/>
</dbReference>
<keyword evidence="10" id="KW-1185">Reference proteome</keyword>
<dbReference type="GO" id="GO:0005886">
    <property type="term" value="C:plasma membrane"/>
    <property type="evidence" value="ECO:0007669"/>
    <property type="project" value="UniProtKB-SubCell"/>
</dbReference>
<reference evidence="9" key="1">
    <citation type="submission" date="2021-03" db="EMBL/GenBank/DDBJ databases">
        <authorList>
            <person name="Palmer J.M."/>
        </authorList>
    </citation>
    <scope>NUCLEOTIDE SEQUENCE</scope>
    <source>
        <strain evidence="9">ARV_011</strain>
    </source>
</reference>
<keyword evidence="5 8" id="KW-0812">Transmembrane</keyword>
<dbReference type="RefSeq" id="XP_043047493.1">
    <property type="nucleotide sequence ID" value="XM_043193306.1"/>
</dbReference>
<evidence type="ECO:0000313" key="9">
    <source>
        <dbReference type="EMBL" id="KAG7191942.1"/>
    </source>
</evidence>
<dbReference type="GeneID" id="66115922"/>
<organism evidence="9 10">
    <name type="scientific">Scheffersomyces spartinae</name>
    <dbReference type="NCBI Taxonomy" id="45513"/>
    <lineage>
        <taxon>Eukaryota</taxon>
        <taxon>Fungi</taxon>
        <taxon>Dikarya</taxon>
        <taxon>Ascomycota</taxon>
        <taxon>Saccharomycotina</taxon>
        <taxon>Pichiomycetes</taxon>
        <taxon>Debaryomycetaceae</taxon>
        <taxon>Scheffersomyces</taxon>
    </lineage>
</organism>
<keyword evidence="3" id="KW-0813">Transport</keyword>
<feature type="transmembrane region" description="Helical" evidence="8">
    <location>
        <begin position="265"/>
        <end position="283"/>
    </location>
</feature>
<dbReference type="EMBL" id="JAHMUF010000021">
    <property type="protein sequence ID" value="KAG7191942.1"/>
    <property type="molecule type" value="Genomic_DNA"/>
</dbReference>
<sequence length="481" mass="52930">MRIIMIGDEEILIGATDHVSYATIEQEQDTSVANTKGEIHFIIKSSFPLVVTFLLQYLVSVLSVFAAGRIGSKELAAVSLAITTFNITGLAIYQGMATSLDALCSQAFGAGMPHKVGLYFQRCSAIMLVITLVLLVPIWWFSCPIIYTLVGDKELAMMCQTYLRILTFGAPGLLFFETGKRFLQAQHIFDATTYILLAVAPINFILNWLLVWHPAYGLGFIGAPITLVIVYWLMPLMILGYVCFIDGKKCWNGFERTALTNWGPMLELALPGVIMVEAEYLAFEVLTILAAKFGTDSLAAQSIASSVGALVFQLPFAFAVTITTRIGHYVGRKDGKSAAKVTKIALACTSAISMFDFLVVFFFRHIWSRVFTKDKNVTAISDVILILVAINQLADGLNVAGSGLLRGQGRQKMGSVLNMISYYVISLPLGFFLAFHVNLGLKGLWYGLMSGVFFLSLSQLAMVLTTNWDSVIIESLRRHDH</sequence>
<feature type="transmembrane region" description="Helical" evidence="8">
    <location>
        <begin position="125"/>
        <end position="149"/>
    </location>
</feature>
<accession>A0A9P7V6B6</accession>
<evidence type="ECO:0000313" key="10">
    <source>
        <dbReference type="Proteomes" id="UP000790833"/>
    </source>
</evidence>
<dbReference type="PANTHER" id="PTHR11206">
    <property type="entry name" value="MULTIDRUG RESISTANCE PROTEIN"/>
    <property type="match status" value="1"/>
</dbReference>
<dbReference type="InterPro" id="IPR002528">
    <property type="entry name" value="MATE_fam"/>
</dbReference>
<comment type="similarity">
    <text evidence="2">Belongs to the multi antimicrobial extrusion (MATE) (TC 2.A.66.1) family.</text>
</comment>
<dbReference type="OrthoDB" id="2126698at2759"/>
<feature type="transmembrane region" description="Helical" evidence="8">
    <location>
        <begin position="46"/>
        <end position="69"/>
    </location>
</feature>
<evidence type="ECO:0008006" key="11">
    <source>
        <dbReference type="Google" id="ProtNLM"/>
    </source>
</evidence>
<dbReference type="CDD" id="cd13132">
    <property type="entry name" value="MATE_eukaryotic"/>
    <property type="match status" value="1"/>
</dbReference>
<evidence type="ECO:0000256" key="5">
    <source>
        <dbReference type="ARBA" id="ARBA00022692"/>
    </source>
</evidence>
<feature type="transmembrane region" description="Helical" evidence="8">
    <location>
        <begin position="383"/>
        <end position="405"/>
    </location>
</feature>
<feature type="transmembrane region" description="Helical" evidence="8">
    <location>
        <begin position="216"/>
        <end position="244"/>
    </location>
</feature>
<dbReference type="Proteomes" id="UP000790833">
    <property type="component" value="Unassembled WGS sequence"/>
</dbReference>
<feature type="transmembrane region" description="Helical" evidence="8">
    <location>
        <begin position="188"/>
        <end position="210"/>
    </location>
</feature>